<keyword evidence="3" id="KW-1003">Cell membrane</keyword>
<proteinExistence type="predicted"/>
<evidence type="ECO:0000259" key="8">
    <source>
        <dbReference type="PROSITE" id="PS50928"/>
    </source>
</evidence>
<evidence type="ECO:0000313" key="10">
    <source>
        <dbReference type="EMBL" id="CAB4682974.1"/>
    </source>
</evidence>
<protein>
    <submittedName>
        <fullName evidence="9">Unannotated protein</fullName>
    </submittedName>
</protein>
<evidence type="ECO:0000256" key="7">
    <source>
        <dbReference type="SAM" id="Phobius"/>
    </source>
</evidence>
<feature type="transmembrane region" description="Helical" evidence="7">
    <location>
        <begin position="260"/>
        <end position="286"/>
    </location>
</feature>
<dbReference type="EMBL" id="CAEZXB010000004">
    <property type="protein sequence ID" value="CAB4669923.1"/>
    <property type="molecule type" value="Genomic_DNA"/>
</dbReference>
<dbReference type="PANTHER" id="PTHR43163:SF6">
    <property type="entry name" value="DIPEPTIDE TRANSPORT SYSTEM PERMEASE PROTEIN DPPB-RELATED"/>
    <property type="match status" value="1"/>
</dbReference>
<dbReference type="Gene3D" id="1.10.3720.10">
    <property type="entry name" value="MetI-like"/>
    <property type="match status" value="1"/>
</dbReference>
<feature type="transmembrane region" description="Helical" evidence="7">
    <location>
        <begin position="136"/>
        <end position="161"/>
    </location>
</feature>
<dbReference type="EMBL" id="CAFBRC010000002">
    <property type="protein sequence ID" value="CAB5070911.1"/>
    <property type="molecule type" value="Genomic_DNA"/>
</dbReference>
<organism evidence="9">
    <name type="scientific">freshwater metagenome</name>
    <dbReference type="NCBI Taxonomy" id="449393"/>
    <lineage>
        <taxon>unclassified sequences</taxon>
        <taxon>metagenomes</taxon>
        <taxon>ecological metagenomes</taxon>
    </lineage>
</organism>
<feature type="transmembrane region" description="Helical" evidence="7">
    <location>
        <begin position="306"/>
        <end position="329"/>
    </location>
</feature>
<dbReference type="InterPro" id="IPR045621">
    <property type="entry name" value="BPD_transp_1_N"/>
</dbReference>
<dbReference type="Pfam" id="PF00528">
    <property type="entry name" value="BPD_transp_1"/>
    <property type="match status" value="1"/>
</dbReference>
<dbReference type="PANTHER" id="PTHR43163">
    <property type="entry name" value="DIPEPTIDE TRANSPORT SYSTEM PERMEASE PROTEIN DPPB-RELATED"/>
    <property type="match status" value="1"/>
</dbReference>
<evidence type="ECO:0000256" key="2">
    <source>
        <dbReference type="ARBA" id="ARBA00022448"/>
    </source>
</evidence>
<feature type="transmembrane region" description="Helical" evidence="7">
    <location>
        <begin position="103"/>
        <end position="124"/>
    </location>
</feature>
<evidence type="ECO:0000313" key="9">
    <source>
        <dbReference type="EMBL" id="CAB4669923.1"/>
    </source>
</evidence>
<gene>
    <name evidence="9" type="ORF">UFOPK2342_00370</name>
    <name evidence="10" type="ORF">UFOPK2423_00069</name>
    <name evidence="11" type="ORF">UFOPK4367_00055</name>
</gene>
<reference evidence="9" key="1">
    <citation type="submission" date="2020-05" db="EMBL/GenBank/DDBJ databases">
        <authorList>
            <person name="Chiriac C."/>
            <person name="Salcher M."/>
            <person name="Ghai R."/>
            <person name="Kavagutti S V."/>
        </authorList>
    </citation>
    <scope>NUCLEOTIDE SEQUENCE</scope>
</reference>
<dbReference type="GO" id="GO:0005886">
    <property type="term" value="C:plasma membrane"/>
    <property type="evidence" value="ECO:0007669"/>
    <property type="project" value="UniProtKB-SubCell"/>
</dbReference>
<dbReference type="Pfam" id="PF19300">
    <property type="entry name" value="BPD_transp_1_N"/>
    <property type="match status" value="1"/>
</dbReference>
<keyword evidence="4 7" id="KW-0812">Transmembrane</keyword>
<keyword evidence="2" id="KW-0813">Transport</keyword>
<evidence type="ECO:0000256" key="6">
    <source>
        <dbReference type="ARBA" id="ARBA00023136"/>
    </source>
</evidence>
<evidence type="ECO:0000313" key="11">
    <source>
        <dbReference type="EMBL" id="CAB5070911.1"/>
    </source>
</evidence>
<dbReference type="InterPro" id="IPR035906">
    <property type="entry name" value="MetI-like_sf"/>
</dbReference>
<evidence type="ECO:0000256" key="5">
    <source>
        <dbReference type="ARBA" id="ARBA00022989"/>
    </source>
</evidence>
<dbReference type="EMBL" id="CAEZXN010000001">
    <property type="protein sequence ID" value="CAB4682974.1"/>
    <property type="molecule type" value="Genomic_DNA"/>
</dbReference>
<evidence type="ECO:0000256" key="1">
    <source>
        <dbReference type="ARBA" id="ARBA00004651"/>
    </source>
</evidence>
<keyword evidence="5 7" id="KW-1133">Transmembrane helix</keyword>
<evidence type="ECO:0000256" key="3">
    <source>
        <dbReference type="ARBA" id="ARBA00022475"/>
    </source>
</evidence>
<dbReference type="AlphaFoldDB" id="A0A6J6MBR2"/>
<keyword evidence="6 7" id="KW-0472">Membrane</keyword>
<feature type="transmembrane region" description="Helical" evidence="7">
    <location>
        <begin position="203"/>
        <end position="223"/>
    </location>
</feature>
<feature type="domain" description="ABC transmembrane type-1" evidence="8">
    <location>
        <begin position="99"/>
        <end position="329"/>
    </location>
</feature>
<feature type="transmembrane region" description="Helical" evidence="7">
    <location>
        <begin position="9"/>
        <end position="30"/>
    </location>
</feature>
<accession>A0A6J6MBR2</accession>
<dbReference type="InterPro" id="IPR000515">
    <property type="entry name" value="MetI-like"/>
</dbReference>
<dbReference type="GO" id="GO:0071916">
    <property type="term" value="F:dipeptide transmembrane transporter activity"/>
    <property type="evidence" value="ECO:0007669"/>
    <property type="project" value="TreeGrafter"/>
</dbReference>
<name>A0A6J6MBR2_9ZZZZ</name>
<comment type="subcellular location">
    <subcellularLocation>
        <location evidence="1">Cell membrane</location>
        <topology evidence="1">Multi-pass membrane protein</topology>
    </subcellularLocation>
</comment>
<dbReference type="PROSITE" id="PS50928">
    <property type="entry name" value="ABC_TM1"/>
    <property type="match status" value="1"/>
</dbReference>
<sequence length="339" mass="36375">MRRYVLRRLAVGVLQALGITIAVFFVIRALPADPVSRIVGMNPTEDSIRQARHALGLDMSLFQQLLTFLGFHGNGVFTGSLGTSWVSGSTVLSEIAITLPTTIQLIITSFIVALLVAIPIGMATARRPGGKLDKGVFGYGLFAGAQPEFWWGLIFIFVFYFKMGIAPAPLGMLDPMLTAPDAVTNFVLIDSLIAGDFTAFKSALGHLVLPVLTLSFLLVGPLLKMTQQSMSRVLSSEFILYQQASGLEKKSIGRSTLRSALAPIITLTGILFGFMLSGAVLVESVFSLNGLGQYAVAAVLNLDFPAVQGVILVISVISLFVYLGLDLLLAKIDPRILVK</sequence>
<evidence type="ECO:0000256" key="4">
    <source>
        <dbReference type="ARBA" id="ARBA00022692"/>
    </source>
</evidence>
<dbReference type="SUPFAM" id="SSF161098">
    <property type="entry name" value="MetI-like"/>
    <property type="match status" value="1"/>
</dbReference>